<evidence type="ECO:0000313" key="3">
    <source>
        <dbReference type="Proteomes" id="UP001497497"/>
    </source>
</evidence>
<comment type="caution">
    <text evidence="2">The sequence shown here is derived from an EMBL/GenBank/DDBJ whole genome shotgun (WGS) entry which is preliminary data.</text>
</comment>
<accession>A0AAV2HZA3</accession>
<proteinExistence type="predicted"/>
<sequence length="140" mass="15897">SKWFTGRWDDANQEESPFIKEYINKELERKAHEIPSVSRVSTLSSPKGSKTSSTKAGASDIDSDISEVIFKGSKETGHKSYDGKMTSALMDKLDKRMTIFKGNEPTSYKKISMKESDNLYKMERKSIHLGESRQLPRKSL</sequence>
<organism evidence="2 3">
    <name type="scientific">Lymnaea stagnalis</name>
    <name type="common">Great pond snail</name>
    <name type="synonym">Helix stagnalis</name>
    <dbReference type="NCBI Taxonomy" id="6523"/>
    <lineage>
        <taxon>Eukaryota</taxon>
        <taxon>Metazoa</taxon>
        <taxon>Spiralia</taxon>
        <taxon>Lophotrochozoa</taxon>
        <taxon>Mollusca</taxon>
        <taxon>Gastropoda</taxon>
        <taxon>Heterobranchia</taxon>
        <taxon>Euthyneura</taxon>
        <taxon>Panpulmonata</taxon>
        <taxon>Hygrophila</taxon>
        <taxon>Lymnaeoidea</taxon>
        <taxon>Lymnaeidae</taxon>
        <taxon>Lymnaea</taxon>
    </lineage>
</organism>
<dbReference type="AlphaFoldDB" id="A0AAV2HZA3"/>
<feature type="compositionally biased region" description="Low complexity" evidence="1">
    <location>
        <begin position="41"/>
        <end position="59"/>
    </location>
</feature>
<evidence type="ECO:0000313" key="2">
    <source>
        <dbReference type="EMBL" id="CAL1539643.1"/>
    </source>
</evidence>
<feature type="non-terminal residue" evidence="2">
    <location>
        <position position="140"/>
    </location>
</feature>
<reference evidence="2 3" key="1">
    <citation type="submission" date="2024-04" db="EMBL/GenBank/DDBJ databases">
        <authorList>
            <consortium name="Genoscope - CEA"/>
            <person name="William W."/>
        </authorList>
    </citation>
    <scope>NUCLEOTIDE SEQUENCE [LARGE SCALE GENOMIC DNA]</scope>
</reference>
<dbReference type="Proteomes" id="UP001497497">
    <property type="component" value="Unassembled WGS sequence"/>
</dbReference>
<feature type="non-terminal residue" evidence="2">
    <location>
        <position position="1"/>
    </location>
</feature>
<keyword evidence="3" id="KW-1185">Reference proteome</keyword>
<name>A0AAV2HZA3_LYMST</name>
<gene>
    <name evidence="2" type="ORF">GSLYS_00013376001</name>
</gene>
<protein>
    <submittedName>
        <fullName evidence="2">Uncharacterized protein</fullName>
    </submittedName>
</protein>
<feature type="region of interest" description="Disordered" evidence="1">
    <location>
        <begin position="30"/>
        <end position="59"/>
    </location>
</feature>
<evidence type="ECO:0000256" key="1">
    <source>
        <dbReference type="SAM" id="MobiDB-lite"/>
    </source>
</evidence>
<dbReference type="EMBL" id="CAXITT010000348">
    <property type="protein sequence ID" value="CAL1539643.1"/>
    <property type="molecule type" value="Genomic_DNA"/>
</dbReference>